<proteinExistence type="predicted"/>
<dbReference type="RefSeq" id="WP_284487100.1">
    <property type="nucleotide sequence ID" value="NZ_JASNJE010000031.1"/>
</dbReference>
<name>A0ABT7FJ51_9RHOB</name>
<evidence type="ECO:0000313" key="1">
    <source>
        <dbReference type="EMBL" id="MDK3075169.1"/>
    </source>
</evidence>
<organism evidence="1 2">
    <name type="scientific">Sedimentitalea xiamensis</name>
    <dbReference type="NCBI Taxonomy" id="3050037"/>
    <lineage>
        <taxon>Bacteria</taxon>
        <taxon>Pseudomonadati</taxon>
        <taxon>Pseudomonadota</taxon>
        <taxon>Alphaproteobacteria</taxon>
        <taxon>Rhodobacterales</taxon>
        <taxon>Paracoccaceae</taxon>
        <taxon>Sedimentitalea</taxon>
    </lineage>
</organism>
<comment type="caution">
    <text evidence="1">The sequence shown here is derived from an EMBL/GenBank/DDBJ whole genome shotgun (WGS) entry which is preliminary data.</text>
</comment>
<sequence>MSVGKHWRDFATNEENRQHDELELIVLFAKDRIAAVRVEQRKIMLRATTRLRREQK</sequence>
<evidence type="ECO:0000313" key="2">
    <source>
        <dbReference type="Proteomes" id="UP001227126"/>
    </source>
</evidence>
<accession>A0ABT7FJ51</accession>
<protein>
    <submittedName>
        <fullName evidence="1">Uncharacterized protein</fullName>
    </submittedName>
</protein>
<dbReference type="Proteomes" id="UP001227126">
    <property type="component" value="Unassembled WGS sequence"/>
</dbReference>
<keyword evidence="2" id="KW-1185">Reference proteome</keyword>
<dbReference type="EMBL" id="JASNJE010000031">
    <property type="protein sequence ID" value="MDK3075169.1"/>
    <property type="molecule type" value="Genomic_DNA"/>
</dbReference>
<gene>
    <name evidence="1" type="ORF">QO034_18940</name>
</gene>
<reference evidence="1 2" key="1">
    <citation type="submission" date="2023-05" db="EMBL/GenBank/DDBJ databases">
        <title>Sedimentitalea sp. nov. JM2-8.</title>
        <authorList>
            <person name="Huang J."/>
        </authorList>
    </citation>
    <scope>NUCLEOTIDE SEQUENCE [LARGE SCALE GENOMIC DNA]</scope>
    <source>
        <strain evidence="1 2">JM2-8</strain>
    </source>
</reference>